<reference evidence="8 9" key="1">
    <citation type="submission" date="2020-06" db="EMBL/GenBank/DDBJ databases">
        <authorList>
            <person name="Li R."/>
            <person name="Bekaert M."/>
        </authorList>
    </citation>
    <scope>NUCLEOTIDE SEQUENCE [LARGE SCALE GENOMIC DNA]</scope>
    <source>
        <strain evidence="9">wild</strain>
    </source>
</reference>
<name>A0A6J8ECB9_MYTCO</name>
<dbReference type="CDD" id="cd15039">
    <property type="entry name" value="7tmB3_Methuselah-like"/>
    <property type="match status" value="1"/>
</dbReference>
<feature type="transmembrane region" description="Helical" evidence="5">
    <location>
        <begin position="605"/>
        <end position="623"/>
    </location>
</feature>
<feature type="transmembrane region" description="Helical" evidence="5">
    <location>
        <begin position="801"/>
        <end position="821"/>
    </location>
</feature>
<protein>
    <recommendedName>
        <fullName evidence="7">G-protein coupled receptors family 2 profile 2 domain-containing protein</fullName>
    </recommendedName>
</protein>
<dbReference type="Proteomes" id="UP000507470">
    <property type="component" value="Unassembled WGS sequence"/>
</dbReference>
<evidence type="ECO:0000313" key="8">
    <source>
        <dbReference type="EMBL" id="CAC5416741.1"/>
    </source>
</evidence>
<evidence type="ECO:0000256" key="5">
    <source>
        <dbReference type="SAM" id="Phobius"/>
    </source>
</evidence>
<feature type="transmembrane region" description="Helical" evidence="5">
    <location>
        <begin position="643"/>
        <end position="666"/>
    </location>
</feature>
<evidence type="ECO:0000259" key="7">
    <source>
        <dbReference type="PROSITE" id="PS50261"/>
    </source>
</evidence>
<dbReference type="GO" id="GO:0016020">
    <property type="term" value="C:membrane"/>
    <property type="evidence" value="ECO:0007669"/>
    <property type="project" value="UniProtKB-SubCell"/>
</dbReference>
<dbReference type="Gene3D" id="1.20.1070.10">
    <property type="entry name" value="Rhodopsin 7-helix transmembrane proteins"/>
    <property type="match status" value="1"/>
</dbReference>
<dbReference type="InterPro" id="IPR053231">
    <property type="entry name" value="GPCR_LN-TM7"/>
</dbReference>
<feature type="signal peptide" evidence="6">
    <location>
        <begin position="1"/>
        <end position="15"/>
    </location>
</feature>
<evidence type="ECO:0000256" key="1">
    <source>
        <dbReference type="ARBA" id="ARBA00004141"/>
    </source>
</evidence>
<dbReference type="GO" id="GO:0007166">
    <property type="term" value="P:cell surface receptor signaling pathway"/>
    <property type="evidence" value="ECO:0007669"/>
    <property type="project" value="InterPro"/>
</dbReference>
<feature type="transmembrane region" description="Helical" evidence="5">
    <location>
        <begin position="774"/>
        <end position="795"/>
    </location>
</feature>
<dbReference type="InterPro" id="IPR022343">
    <property type="entry name" value="GCR1-cAMP_receptor"/>
</dbReference>
<evidence type="ECO:0000313" key="9">
    <source>
        <dbReference type="Proteomes" id="UP000507470"/>
    </source>
</evidence>
<dbReference type="Pfam" id="PF00002">
    <property type="entry name" value="7tm_2"/>
    <property type="match status" value="1"/>
</dbReference>
<keyword evidence="3 5" id="KW-1133">Transmembrane helix</keyword>
<dbReference type="InterPro" id="IPR000832">
    <property type="entry name" value="GPCR_2_secretin-like"/>
</dbReference>
<dbReference type="EMBL" id="CACVKT020008681">
    <property type="protein sequence ID" value="CAC5416741.1"/>
    <property type="molecule type" value="Genomic_DNA"/>
</dbReference>
<dbReference type="InterPro" id="IPR017981">
    <property type="entry name" value="GPCR_2-like_7TM"/>
</dbReference>
<feature type="domain" description="G-protein coupled receptors family 2 profile 2" evidence="7">
    <location>
        <begin position="571"/>
        <end position="823"/>
    </location>
</feature>
<dbReference type="PANTHER" id="PTHR45902">
    <property type="entry name" value="LATROPHILIN RECEPTOR-LIKE PROTEIN A"/>
    <property type="match status" value="1"/>
</dbReference>
<evidence type="ECO:0000256" key="2">
    <source>
        <dbReference type="ARBA" id="ARBA00022692"/>
    </source>
</evidence>
<feature type="chain" id="PRO_5026835175" description="G-protein coupled receptors family 2 profile 2 domain-containing protein" evidence="6">
    <location>
        <begin position="16"/>
        <end position="853"/>
    </location>
</feature>
<feature type="transmembrane region" description="Helical" evidence="5">
    <location>
        <begin position="573"/>
        <end position="593"/>
    </location>
</feature>
<accession>A0A6J8ECB9</accession>
<evidence type="ECO:0000256" key="6">
    <source>
        <dbReference type="SAM" id="SignalP"/>
    </source>
</evidence>
<keyword evidence="6" id="KW-0732">Signal</keyword>
<evidence type="ECO:0000256" key="3">
    <source>
        <dbReference type="ARBA" id="ARBA00022989"/>
    </source>
</evidence>
<dbReference type="PRINTS" id="PR02001">
    <property type="entry name" value="GCR1CAMPR"/>
</dbReference>
<sequence length="853" mass="98270">MILVLLLLNDWRCRGELSLSREYPATSDYKEVDYLTQNISNHEEKTIIEHQLLYCPRKSLCGGLARLQLPSNSSTSHISCCDQCSCSYDAQEEEHCPNIDIPITSTLRTSKHSYYMFANCATDFIDSDIINKCTSDQRHVDLFDINLFVPVSPINKTIVYKNIYCALCNNERESNIESWEAYVFCNNGTPFMQTPSNYKELLQEVQSSQMCKIRFSHRSRGFEKCNWGEYTRCNQTGYWTNYSMAIDHACNNYTSVYMGQYRNVFCYMCNTDRPPKMGCTNLDFWKGTGGYTFGSFTGLIRLRKHVAVAVDQCGDNEIYDTIKGVCREVICPSYYQYNKNNNSCEAIFSNVFNQMYEIYYRAIITDNNCNTQFCYKQYASAVEFVIKERMQSDLQGLVECERSTTEWYSDGSTRRNSSNFIVIIKITFAKLRSHDHDGYINTLRSLNEVTIRYKETSVTVNLNITSNIELEIDRTIDKLHRMLPIIDDLDCLMRFETISLVSDFFCPRIKLSLDEAVFSGSYFEKPNFNVTYDIGSVIKNGNDYLVCLYPFMNLIHNKTVTRDILVEDSVEEILSLICSLVSIVSLVITLFIYSVFKKLRTIPGINNMMLSLHLLAAHSFYLFGFNATWNDKLCSALGLLTHYFWLASVLWMHICTVHMFRVFFIMKMKPTVKQSKRVLVVYSLYAAIISGLLVSSNITYYLTSDHNKQTTGYLGYGGDKCYITITNMVLFTFAIPVGILLVSNIAMFCLVIYKIENLPEVNSNNRKDRNMFIIYAKLTCLTGITWIFGFIYEWIQVSALSYTFILFNASQGLFIFLSFCCNDRVRSMIYFKCRGSDTHESLKQSGSTAVSTI</sequence>
<comment type="subcellular location">
    <subcellularLocation>
        <location evidence="1">Membrane</location>
        <topology evidence="1">Multi-pass membrane protein</topology>
    </subcellularLocation>
</comment>
<dbReference type="PROSITE" id="PS50261">
    <property type="entry name" value="G_PROTEIN_RECEP_F2_4"/>
    <property type="match status" value="1"/>
</dbReference>
<dbReference type="GO" id="GO:0004930">
    <property type="term" value="F:G protein-coupled receptor activity"/>
    <property type="evidence" value="ECO:0007669"/>
    <property type="project" value="InterPro"/>
</dbReference>
<gene>
    <name evidence="8" type="ORF">MCOR_49329</name>
</gene>
<evidence type="ECO:0000256" key="4">
    <source>
        <dbReference type="ARBA" id="ARBA00023136"/>
    </source>
</evidence>
<keyword evidence="2 5" id="KW-0812">Transmembrane</keyword>
<feature type="transmembrane region" description="Helical" evidence="5">
    <location>
        <begin position="722"/>
        <end position="753"/>
    </location>
</feature>
<keyword evidence="9" id="KW-1185">Reference proteome</keyword>
<keyword evidence="4 5" id="KW-0472">Membrane</keyword>
<dbReference type="OrthoDB" id="10051649at2759"/>
<proteinExistence type="predicted"/>
<organism evidence="8 9">
    <name type="scientific">Mytilus coruscus</name>
    <name type="common">Sea mussel</name>
    <dbReference type="NCBI Taxonomy" id="42192"/>
    <lineage>
        <taxon>Eukaryota</taxon>
        <taxon>Metazoa</taxon>
        <taxon>Spiralia</taxon>
        <taxon>Lophotrochozoa</taxon>
        <taxon>Mollusca</taxon>
        <taxon>Bivalvia</taxon>
        <taxon>Autobranchia</taxon>
        <taxon>Pteriomorphia</taxon>
        <taxon>Mytilida</taxon>
        <taxon>Mytiloidea</taxon>
        <taxon>Mytilidae</taxon>
        <taxon>Mytilinae</taxon>
        <taxon>Mytilus</taxon>
    </lineage>
</organism>
<feature type="transmembrane region" description="Helical" evidence="5">
    <location>
        <begin position="678"/>
        <end position="702"/>
    </location>
</feature>
<dbReference type="PANTHER" id="PTHR45902:SF1">
    <property type="entry name" value="LATROPHILIN RECEPTOR-LIKE PROTEIN A"/>
    <property type="match status" value="1"/>
</dbReference>
<dbReference type="AlphaFoldDB" id="A0A6J8ECB9"/>